<dbReference type="InterPro" id="IPR055259">
    <property type="entry name" value="YkvP/CgeB_Glyco_trans-like"/>
</dbReference>
<name>A0A7V6A3J7_9BACT</name>
<evidence type="ECO:0008006" key="4">
    <source>
        <dbReference type="Google" id="ProtNLM"/>
    </source>
</evidence>
<dbReference type="EMBL" id="DTGR01000107">
    <property type="protein sequence ID" value="HHS29373.1"/>
    <property type="molecule type" value="Genomic_DNA"/>
</dbReference>
<sequence length="595" mass="67151">MRNADGKTAAGCPETWERNLAALQARPAGLDLLPGLPEGPPRFHTVRIIAGEVPSLQIVSDEGRRVTLHSTRRALAEAEDLAQAASAGKARYLLALGMGLGHHLMALLPRLGEEHYLIIVEQEPEVLWAALATLDLTKLLARPRTMLVVCPEAQEAVRHLRQSCLPGAGNGLSFWGHPPSLRARKHYYQEVISRLRSVKGATSLPLGLKKDSLRVLVINPDYFLIPEVMRAFRRLGHEVHLALFDKRREEGKEVLRRLLADVREFSPDLVFTINHLGFDREGLLLDTLHRLRVPSVSWYVDSPALILSLYDGPQSDLAFIFVWDPTYIPAVRSLGFERVFPLPLATDPEIFSPTRAVGRRPQQVSFVGNSLVGSVQQKLGRLPDSQDFQELFQRLSQSFTPQPSRNPQSLFLAEEMEKNPLVRDLDRQGRSDLEAALLWKATLEYRLRCVRELLPFEPVIYGDSGWRELLGNRAALRPEVNYYDELPQIYHATAINFNATSLQMKAAVNQRVFDAPAAGGFVLTDFREQLAELFEVGEEVACYGEAAEIGDLVRYYLRHPEVREKMTAKARSRVLAEHTYRHRVAAMLDTMRRHL</sequence>
<gene>
    <name evidence="3" type="ORF">ENV52_06695</name>
</gene>
<dbReference type="InterPro" id="IPR045376">
    <property type="entry name" value="Maf_N"/>
</dbReference>
<evidence type="ECO:0000259" key="2">
    <source>
        <dbReference type="Pfam" id="PF20157"/>
    </source>
</evidence>
<proteinExistence type="predicted"/>
<feature type="domain" description="Glycosyltransferase Maf N-terminal" evidence="2">
    <location>
        <begin position="62"/>
        <end position="141"/>
    </location>
</feature>
<comment type="caution">
    <text evidence="3">The sequence shown here is derived from an EMBL/GenBank/DDBJ whole genome shotgun (WGS) entry which is preliminary data.</text>
</comment>
<feature type="domain" description="Spore protein YkvP/CgeB glycosyl transferase-like" evidence="1">
    <location>
        <begin position="455"/>
        <end position="589"/>
    </location>
</feature>
<organism evidence="3">
    <name type="scientific">Desulfobacca acetoxidans</name>
    <dbReference type="NCBI Taxonomy" id="60893"/>
    <lineage>
        <taxon>Bacteria</taxon>
        <taxon>Pseudomonadati</taxon>
        <taxon>Thermodesulfobacteriota</taxon>
        <taxon>Desulfobaccia</taxon>
        <taxon>Desulfobaccales</taxon>
        <taxon>Desulfobaccaceae</taxon>
        <taxon>Desulfobacca</taxon>
    </lineage>
</organism>
<dbReference type="Pfam" id="PF20157">
    <property type="entry name" value="Maf_flag10_N"/>
    <property type="match status" value="1"/>
</dbReference>
<reference evidence="3" key="1">
    <citation type="journal article" date="2020" name="mSystems">
        <title>Genome- and Community-Level Interaction Insights into Carbon Utilization and Element Cycling Functions of Hydrothermarchaeota in Hydrothermal Sediment.</title>
        <authorList>
            <person name="Zhou Z."/>
            <person name="Liu Y."/>
            <person name="Xu W."/>
            <person name="Pan J."/>
            <person name="Luo Z.H."/>
            <person name="Li M."/>
        </authorList>
    </citation>
    <scope>NUCLEOTIDE SEQUENCE [LARGE SCALE GENOMIC DNA]</scope>
    <source>
        <strain evidence="3">SpSt-767</strain>
    </source>
</reference>
<evidence type="ECO:0000313" key="3">
    <source>
        <dbReference type="EMBL" id="HHS29373.1"/>
    </source>
</evidence>
<dbReference type="Pfam" id="PF13524">
    <property type="entry name" value="Glyco_trans_1_2"/>
    <property type="match status" value="1"/>
</dbReference>
<dbReference type="SUPFAM" id="SSF53756">
    <property type="entry name" value="UDP-Glycosyltransferase/glycogen phosphorylase"/>
    <property type="match status" value="1"/>
</dbReference>
<protein>
    <recommendedName>
        <fullName evidence="4">DUF3880 domain-containing protein</fullName>
    </recommendedName>
</protein>
<accession>A0A7V6A3J7</accession>
<evidence type="ECO:0000259" key="1">
    <source>
        <dbReference type="Pfam" id="PF13524"/>
    </source>
</evidence>
<dbReference type="AlphaFoldDB" id="A0A7V6A3J7"/>